<feature type="compositionally biased region" description="Basic residues" evidence="1">
    <location>
        <begin position="24"/>
        <end position="36"/>
    </location>
</feature>
<evidence type="ECO:0008006" key="5">
    <source>
        <dbReference type="Google" id="ProtNLM"/>
    </source>
</evidence>
<evidence type="ECO:0000313" key="3">
    <source>
        <dbReference type="EMBL" id="OQE32398.1"/>
    </source>
</evidence>
<protein>
    <recommendedName>
        <fullName evidence="5">Aminoglycoside phosphotransferase domain-containing protein</fullName>
    </recommendedName>
</protein>
<evidence type="ECO:0000313" key="4">
    <source>
        <dbReference type="Proteomes" id="UP000191342"/>
    </source>
</evidence>
<dbReference type="AlphaFoldDB" id="A0A1V6U1G2"/>
<sequence>MPSPPSQIPQQLQLSEQKENLSQRQKRDRHRHKSAMGRRAVLTGAVVKAPIHESKVGQTAVRARKGNPEHLLIHTHPPDDLASYERELSVITAVSRIPALVDHAPRIVKADPSSGVIMLSTPKLYWNPFLHSLEAEKFGLDKLLELKQKLRSYVELLYSHGVAYRVKHDFVFPARTMSGRWVLYLGGWMDADFCPDPSHLESTEWRAREAKQLDEIERLFELLVRRCEDIQDERKGQPGHRCDKWTLKEQLKPQT</sequence>
<keyword evidence="4" id="KW-1185">Reference proteome</keyword>
<name>A0A1V6U1G2_9EURO</name>
<reference evidence="3" key="1">
    <citation type="submission" date="2016-10" db="EMBL/GenBank/DDBJ databases">
        <title>Uncovering the secondary metabolism of Penicillium species provides insights into the evolution of 6-MSA pathways.</title>
        <authorList>
            <person name="Nielsen J.C."/>
            <person name="Nielsen J."/>
        </authorList>
    </citation>
    <scope>NUCLEOTIDE SEQUENCE [LARGE SCALE GENOMIC DNA]</scope>
    <source>
        <strain evidence="3">IBT 14082</strain>
    </source>
</reference>
<dbReference type="EMBL" id="MLQL01000001">
    <property type="protein sequence ID" value="OQE32398.1"/>
    <property type="molecule type" value="Genomic_DNA"/>
</dbReference>
<reference evidence="4" key="2">
    <citation type="journal article" date="2017" name="Nat. Microbiol.">
        <title>Global analysis of biosynthetic gene clusters reveals vast potential of secondary metabolite production in Penicillium species.</title>
        <authorList>
            <person name="Nielsen J.C."/>
            <person name="Grijseels S."/>
            <person name="Prigent S."/>
            <person name="Ji B."/>
            <person name="Dainat J."/>
            <person name="Nielsen K.F."/>
            <person name="Frisvad J.C."/>
            <person name="Workman M."/>
            <person name="Nielsen J."/>
        </authorList>
    </citation>
    <scope>NUCLEOTIDE SEQUENCE [LARGE SCALE GENOMIC DNA]</scope>
    <source>
        <strain evidence="4">IBT 14082</strain>
    </source>
</reference>
<organism evidence="3 4">
    <name type="scientific">Penicillium flavigenum</name>
    <dbReference type="NCBI Taxonomy" id="254877"/>
    <lineage>
        <taxon>Eukaryota</taxon>
        <taxon>Fungi</taxon>
        <taxon>Dikarya</taxon>
        <taxon>Ascomycota</taxon>
        <taxon>Pezizomycotina</taxon>
        <taxon>Eurotiomycetes</taxon>
        <taxon>Eurotiomycetidae</taxon>
        <taxon>Eurotiales</taxon>
        <taxon>Aspergillaceae</taxon>
        <taxon>Penicillium</taxon>
    </lineage>
</organism>
<feature type="region of interest" description="Disordered" evidence="1">
    <location>
        <begin position="1"/>
        <end position="37"/>
    </location>
</feature>
<evidence type="ECO:0000256" key="1">
    <source>
        <dbReference type="SAM" id="MobiDB-lite"/>
    </source>
</evidence>
<dbReference type="Proteomes" id="UP000191342">
    <property type="component" value="Unassembled WGS sequence"/>
</dbReference>
<gene>
    <name evidence="3" type="ORF">PENFLA_c001G07326</name>
    <name evidence="2" type="ORF">PENFLA_c091G09744</name>
</gene>
<dbReference type="EMBL" id="MLQL01000091">
    <property type="protein sequence ID" value="OQE10134.1"/>
    <property type="molecule type" value="Genomic_DNA"/>
</dbReference>
<comment type="caution">
    <text evidence="3">The sequence shown here is derived from an EMBL/GenBank/DDBJ whole genome shotgun (WGS) entry which is preliminary data.</text>
</comment>
<accession>A0A1V6U1G2</accession>
<proteinExistence type="predicted"/>
<evidence type="ECO:0000313" key="2">
    <source>
        <dbReference type="EMBL" id="OQE10134.1"/>
    </source>
</evidence>
<dbReference type="OrthoDB" id="4345076at2759"/>